<keyword evidence="2 4" id="KW-0853">WD repeat</keyword>
<dbReference type="GO" id="GO:0005634">
    <property type="term" value="C:nucleus"/>
    <property type="evidence" value="ECO:0007669"/>
    <property type="project" value="TreeGrafter"/>
</dbReference>
<dbReference type="PROSITE" id="PS00678">
    <property type="entry name" value="WD_REPEATS_1"/>
    <property type="match status" value="2"/>
</dbReference>
<keyword evidence="6" id="KW-1185">Reference proteome</keyword>
<dbReference type="PANTHER" id="PTHR14091">
    <property type="entry name" value="PERIODIC TRYPTOPHAN PROTEIN 1"/>
    <property type="match status" value="1"/>
</dbReference>
<evidence type="ECO:0000256" key="5">
    <source>
        <dbReference type="SAM" id="MobiDB-lite"/>
    </source>
</evidence>
<dbReference type="PRINTS" id="PR00320">
    <property type="entry name" value="GPROTEINBRPT"/>
</dbReference>
<dbReference type="PROSITE" id="PS50294">
    <property type="entry name" value="WD_REPEATS_REGION"/>
    <property type="match status" value="1"/>
</dbReference>
<dbReference type="SMART" id="SM00320">
    <property type="entry name" value="WD40"/>
    <property type="match status" value="5"/>
</dbReference>
<dbReference type="GeneID" id="105360785"/>
<dbReference type="InterPro" id="IPR036322">
    <property type="entry name" value="WD40_repeat_dom_sf"/>
</dbReference>
<dbReference type="InterPro" id="IPR019775">
    <property type="entry name" value="WD40_repeat_CS"/>
</dbReference>
<dbReference type="InterPro" id="IPR001680">
    <property type="entry name" value="WD40_rpt"/>
</dbReference>
<evidence type="ECO:0000256" key="1">
    <source>
        <dbReference type="ARBA" id="ARBA00022553"/>
    </source>
</evidence>
<dbReference type="Pfam" id="PF00400">
    <property type="entry name" value="WD40"/>
    <property type="match status" value="2"/>
</dbReference>
<dbReference type="PROSITE" id="PS50082">
    <property type="entry name" value="WD_REPEATS_2"/>
    <property type="match status" value="3"/>
</dbReference>
<reference evidence="7" key="1">
    <citation type="submission" date="2025-08" db="UniProtKB">
        <authorList>
            <consortium name="RefSeq"/>
        </authorList>
    </citation>
    <scope>IDENTIFICATION</scope>
</reference>
<evidence type="ECO:0000313" key="6">
    <source>
        <dbReference type="Proteomes" id="UP000695007"/>
    </source>
</evidence>
<dbReference type="KEGG" id="csol:105360785"/>
<dbReference type="InterPro" id="IPR015943">
    <property type="entry name" value="WD40/YVTN_repeat-like_dom_sf"/>
</dbReference>
<feature type="region of interest" description="Disordered" evidence="5">
    <location>
        <begin position="49"/>
        <end position="68"/>
    </location>
</feature>
<keyword evidence="1" id="KW-0597">Phosphoprotein</keyword>
<name>A0AAJ6YDJ4_9HYME</name>
<accession>A0AAJ6YDJ4</accession>
<evidence type="ECO:0000256" key="4">
    <source>
        <dbReference type="PROSITE-ProRule" id="PRU00221"/>
    </source>
</evidence>
<dbReference type="InterPro" id="IPR044285">
    <property type="entry name" value="PWP1"/>
</dbReference>
<evidence type="ECO:0000256" key="3">
    <source>
        <dbReference type="ARBA" id="ARBA00022737"/>
    </source>
</evidence>
<feature type="compositionally biased region" description="Basic and acidic residues" evidence="5">
    <location>
        <begin position="49"/>
        <end position="58"/>
    </location>
</feature>
<dbReference type="CTD" id="36150"/>
<gene>
    <name evidence="7" type="primary">LOC105360785</name>
</gene>
<feature type="repeat" description="WD" evidence="4">
    <location>
        <begin position="376"/>
        <end position="391"/>
    </location>
</feature>
<dbReference type="RefSeq" id="XP_011496088.1">
    <property type="nucleotide sequence ID" value="XM_011497786.1"/>
</dbReference>
<proteinExistence type="predicted"/>
<dbReference type="SUPFAM" id="SSF50978">
    <property type="entry name" value="WD40 repeat-like"/>
    <property type="match status" value="1"/>
</dbReference>
<dbReference type="InterPro" id="IPR020472">
    <property type="entry name" value="WD40_PAC1"/>
</dbReference>
<feature type="repeat" description="WD" evidence="4">
    <location>
        <begin position="273"/>
        <end position="306"/>
    </location>
</feature>
<dbReference type="Proteomes" id="UP000695007">
    <property type="component" value="Unplaced"/>
</dbReference>
<feature type="compositionally biased region" description="Acidic residues" evidence="5">
    <location>
        <begin position="59"/>
        <end position="68"/>
    </location>
</feature>
<protein>
    <submittedName>
        <fullName evidence="7">Periodic tryptophan protein 1 homolog</fullName>
    </submittedName>
</protein>
<dbReference type="Gene3D" id="2.130.10.10">
    <property type="entry name" value="YVTN repeat-like/Quinoprotein amine dehydrogenase"/>
    <property type="match status" value="2"/>
</dbReference>
<evidence type="ECO:0000313" key="7">
    <source>
        <dbReference type="RefSeq" id="XP_011496088.1"/>
    </source>
</evidence>
<dbReference type="AlphaFoldDB" id="A0AAJ6YDJ4"/>
<dbReference type="GO" id="GO:0006364">
    <property type="term" value="P:rRNA processing"/>
    <property type="evidence" value="ECO:0007669"/>
    <property type="project" value="InterPro"/>
</dbReference>
<feature type="repeat" description="WD" evidence="4">
    <location>
        <begin position="230"/>
        <end position="272"/>
    </location>
</feature>
<evidence type="ECO:0000256" key="2">
    <source>
        <dbReference type="ARBA" id="ARBA00022574"/>
    </source>
</evidence>
<dbReference type="PANTHER" id="PTHR14091:SF0">
    <property type="entry name" value="PERIODIC TRYPTOPHAN PROTEIN 1 HOMOLOG"/>
    <property type="match status" value="1"/>
</dbReference>
<keyword evidence="3" id="KW-0677">Repeat</keyword>
<organism evidence="6 7">
    <name type="scientific">Ceratosolen solmsi marchali</name>
    <dbReference type="NCBI Taxonomy" id="326594"/>
    <lineage>
        <taxon>Eukaryota</taxon>
        <taxon>Metazoa</taxon>
        <taxon>Ecdysozoa</taxon>
        <taxon>Arthropoda</taxon>
        <taxon>Hexapoda</taxon>
        <taxon>Insecta</taxon>
        <taxon>Pterygota</taxon>
        <taxon>Neoptera</taxon>
        <taxon>Endopterygota</taxon>
        <taxon>Hymenoptera</taxon>
        <taxon>Apocrita</taxon>
        <taxon>Proctotrupomorpha</taxon>
        <taxon>Chalcidoidea</taxon>
        <taxon>Agaonidae</taxon>
        <taxon>Agaoninae</taxon>
        <taxon>Ceratosolen</taxon>
    </lineage>
</organism>
<sequence length="504" mass="57161">MDEETNEPEQKNYISCLNWVKKGIAASVPDKIELTAQELQNIIKETHSELQKQNKDENTSDEDTNNINIDEDVKDDSIKITDEFDFEKYDEESGNIYCNINGIAVINNEKDPFITVDDNEDDSEKEDDIIKANDNLLLVGHVVDEASILEVYVYNEAEGSFYCHHHDYLPYIPLCFEWLNFDPAEEKPGNLCAIGNDTPIIEVWDLDVIGGVGSVFKLGQKSNKKKRIKRIGHKDAVLDLAWNTYHNHVLASGSADCTSILWDLETGSPNTILSSFNGIVQSLKWHPTDSHMLLTGSMDKKVRLFDCNTEIPKIWNASGEVEKVVWNNSDPNTCFISTDNGYIECIDIRCDKPLWQHNVQKEEVAGLSMSTLCPGLLFSSNKDGTVKVWDVINHLEPQLVFEKQTNLGHIICLEASCDNPFTFAAGGDNKAHNLNVFDFKTVDEVFNTFKNRTPKKFEGENNLQETENNVQSEVMDVTENFGTINLEQKVNIKKKKKFKRSSFK</sequence>